<dbReference type="RefSeq" id="WP_283409036.1">
    <property type="nucleotide sequence ID" value="NZ_FXUF01000005.1"/>
</dbReference>
<dbReference type="AlphaFoldDB" id="A0AA46AIY0"/>
<evidence type="ECO:0000313" key="3">
    <source>
        <dbReference type="Proteomes" id="UP001158066"/>
    </source>
</evidence>
<accession>A0AA46AIY0</accession>
<comment type="caution">
    <text evidence="2">The sequence shown here is derived from an EMBL/GenBank/DDBJ whole genome shotgun (WGS) entry which is preliminary data.</text>
</comment>
<feature type="transmembrane region" description="Helical" evidence="1">
    <location>
        <begin position="6"/>
        <end position="29"/>
    </location>
</feature>
<dbReference type="EMBL" id="FXUF01000005">
    <property type="protein sequence ID" value="SMP54316.1"/>
    <property type="molecule type" value="Genomic_DNA"/>
</dbReference>
<reference evidence="2" key="1">
    <citation type="submission" date="2017-05" db="EMBL/GenBank/DDBJ databases">
        <authorList>
            <person name="Varghese N."/>
            <person name="Submissions S."/>
        </authorList>
    </citation>
    <scope>NUCLEOTIDE SEQUENCE</scope>
    <source>
        <strain evidence="2">Su22</strain>
    </source>
</reference>
<evidence type="ECO:0000256" key="1">
    <source>
        <dbReference type="SAM" id="Phobius"/>
    </source>
</evidence>
<feature type="transmembrane region" description="Helical" evidence="1">
    <location>
        <begin position="75"/>
        <end position="91"/>
    </location>
</feature>
<proteinExistence type="predicted"/>
<sequence>MLTNNHVFLIRFLLPLLFTFLPVTLFYVFDKRLHLKTKLIHNFNSIRSYKVFLVIISLILYGLYMTLLYRMGSSLFYTGFAVVFLYHYLMYQPDRHWQSKKASMKKWIRKEESHETH</sequence>
<protein>
    <submittedName>
        <fullName evidence="2">Uncharacterized protein</fullName>
    </submittedName>
</protein>
<keyword evidence="1" id="KW-0472">Membrane</keyword>
<evidence type="ECO:0000313" key="2">
    <source>
        <dbReference type="EMBL" id="SMP54316.1"/>
    </source>
</evidence>
<dbReference type="Proteomes" id="UP001158066">
    <property type="component" value="Unassembled WGS sequence"/>
</dbReference>
<keyword evidence="1" id="KW-1133">Transmembrane helix</keyword>
<keyword evidence="1" id="KW-0812">Transmembrane</keyword>
<name>A0AA46AIY0_9CLOT</name>
<keyword evidence="3" id="KW-1185">Reference proteome</keyword>
<gene>
    <name evidence="2" type="ORF">SAMN06296020_105113</name>
</gene>
<organism evidence="2 3">
    <name type="scientific">Anoxynatronum buryatiense</name>
    <dbReference type="NCBI Taxonomy" id="489973"/>
    <lineage>
        <taxon>Bacteria</taxon>
        <taxon>Bacillati</taxon>
        <taxon>Bacillota</taxon>
        <taxon>Clostridia</taxon>
        <taxon>Eubacteriales</taxon>
        <taxon>Clostridiaceae</taxon>
        <taxon>Anoxynatronum</taxon>
    </lineage>
</organism>
<feature type="transmembrane region" description="Helical" evidence="1">
    <location>
        <begin position="49"/>
        <end position="69"/>
    </location>
</feature>